<dbReference type="InterPro" id="IPR050216">
    <property type="entry name" value="LRR_domain-containing"/>
</dbReference>
<dbReference type="Proteomes" id="UP000663852">
    <property type="component" value="Unassembled WGS sequence"/>
</dbReference>
<dbReference type="Gene3D" id="1.10.510.10">
    <property type="entry name" value="Transferase(Phosphotransferase) domain 1"/>
    <property type="match status" value="1"/>
</dbReference>
<dbReference type="SMART" id="SM00369">
    <property type="entry name" value="LRR_TYP"/>
    <property type="match status" value="5"/>
</dbReference>
<dbReference type="Pfam" id="PF13855">
    <property type="entry name" value="LRR_8"/>
    <property type="match status" value="1"/>
</dbReference>
<accession>A0A815V068</accession>
<dbReference type="AlphaFoldDB" id="A0A815V068"/>
<dbReference type="InterPro" id="IPR003591">
    <property type="entry name" value="Leu-rich_rpt_typical-subtyp"/>
</dbReference>
<evidence type="ECO:0000256" key="1">
    <source>
        <dbReference type="ARBA" id="ARBA00022614"/>
    </source>
</evidence>
<dbReference type="InterPro" id="IPR032675">
    <property type="entry name" value="LRR_dom_sf"/>
</dbReference>
<evidence type="ECO:0000313" key="6">
    <source>
        <dbReference type="EMBL" id="CAF1522967.1"/>
    </source>
</evidence>
<evidence type="ECO:0000256" key="2">
    <source>
        <dbReference type="ARBA" id="ARBA00022737"/>
    </source>
</evidence>
<dbReference type="SUPFAM" id="SSF56112">
    <property type="entry name" value="Protein kinase-like (PK-like)"/>
    <property type="match status" value="1"/>
</dbReference>
<evidence type="ECO:0000259" key="4">
    <source>
        <dbReference type="PROSITE" id="PS50011"/>
    </source>
</evidence>
<dbReference type="EMBL" id="CAJNOR010004717">
    <property type="protein sequence ID" value="CAF1522967.1"/>
    <property type="molecule type" value="Genomic_DNA"/>
</dbReference>
<dbReference type="EMBL" id="CAJNOJ010000755">
    <property type="protein sequence ID" value="CAF1519150.1"/>
    <property type="molecule type" value="Genomic_DNA"/>
</dbReference>
<dbReference type="InterPro" id="IPR001245">
    <property type="entry name" value="Ser-Thr/Tyr_kinase_cat_dom"/>
</dbReference>
<organism evidence="6 7">
    <name type="scientific">Adineta ricciae</name>
    <name type="common">Rotifer</name>
    <dbReference type="NCBI Taxonomy" id="249248"/>
    <lineage>
        <taxon>Eukaryota</taxon>
        <taxon>Metazoa</taxon>
        <taxon>Spiralia</taxon>
        <taxon>Gnathifera</taxon>
        <taxon>Rotifera</taxon>
        <taxon>Eurotatoria</taxon>
        <taxon>Bdelloidea</taxon>
        <taxon>Adinetida</taxon>
        <taxon>Adinetidae</taxon>
        <taxon>Adineta</taxon>
    </lineage>
</organism>
<feature type="domain" description="Protein kinase" evidence="4">
    <location>
        <begin position="203"/>
        <end position="439"/>
    </location>
</feature>
<evidence type="ECO:0000256" key="3">
    <source>
        <dbReference type="PROSITE-ProRule" id="PRU10141"/>
    </source>
</evidence>
<dbReference type="PANTHER" id="PTHR48051">
    <property type="match status" value="1"/>
</dbReference>
<proteinExistence type="predicted"/>
<evidence type="ECO:0000313" key="7">
    <source>
        <dbReference type="Proteomes" id="UP000663828"/>
    </source>
</evidence>
<dbReference type="Pfam" id="PF07714">
    <property type="entry name" value="PK_Tyr_Ser-Thr"/>
    <property type="match status" value="1"/>
</dbReference>
<evidence type="ECO:0000313" key="5">
    <source>
        <dbReference type="EMBL" id="CAF1519150.1"/>
    </source>
</evidence>
<dbReference type="InterPro" id="IPR000719">
    <property type="entry name" value="Prot_kinase_dom"/>
</dbReference>
<sequence>MHTLEQLKTGQLVGVQRLRLSCELTTFPIEIFDLADTLEILDLSNNHLSHLPDDFKRLRKLKIAFFANNQFTELPAILSQCPHIEMVSFKSNCISTIPEHFFSPTLRWLILTNNRITTIPSTIGQCTRLQKLMLAGNLLSQLPASMARCTNLELLRLSANQFVSIPSWLYRLPKLAWLAFSSNSCCKKLEPSSDLAEIPCNQLTVTEQLGEGASGVISKALWKHDSIQQVVAVKIFRGQMTSDGLPEDEMNSCMAAGTHENLVKLLGRTTDDSKQERSGLVFELVPASFKVLGNPPSFETCTRDTYPPETTFTLSQVVQIVSGIASAMSHLHGRGIMHGDLYAHNILVDATNVLLSDYGAATAYEKEDSNDAAAIERVEVRAFSCLMEDLLDRLNRNETNEALKRTLNALKVDCMRLEVLERPTFKDICERISYFQSLT</sequence>
<keyword evidence="2" id="KW-0677">Repeat</keyword>
<dbReference type="PROSITE" id="PS50011">
    <property type="entry name" value="PROTEIN_KINASE_DOM"/>
    <property type="match status" value="1"/>
</dbReference>
<comment type="caution">
    <text evidence="6">The sequence shown here is derived from an EMBL/GenBank/DDBJ whole genome shotgun (WGS) entry which is preliminary data.</text>
</comment>
<gene>
    <name evidence="5" type="ORF">EDS130_LOCUS43758</name>
    <name evidence="6" type="ORF">XAT740_LOCUS40921</name>
</gene>
<dbReference type="InterPro" id="IPR001611">
    <property type="entry name" value="Leu-rich_rpt"/>
</dbReference>
<name>A0A815V068_ADIRI</name>
<dbReference type="InterPro" id="IPR017441">
    <property type="entry name" value="Protein_kinase_ATP_BS"/>
</dbReference>
<dbReference type="GO" id="GO:0005524">
    <property type="term" value="F:ATP binding"/>
    <property type="evidence" value="ECO:0007669"/>
    <property type="project" value="UniProtKB-UniRule"/>
</dbReference>
<keyword evidence="3" id="KW-0547">Nucleotide-binding</keyword>
<protein>
    <recommendedName>
        <fullName evidence="4">Protein kinase domain-containing protein</fullName>
    </recommendedName>
</protein>
<keyword evidence="1" id="KW-0433">Leucine-rich repeat</keyword>
<feature type="binding site" evidence="3">
    <location>
        <position position="234"/>
    </location>
    <ligand>
        <name>ATP</name>
        <dbReference type="ChEBI" id="CHEBI:30616"/>
    </ligand>
</feature>
<keyword evidence="3" id="KW-0067">ATP-binding</keyword>
<dbReference type="PANTHER" id="PTHR48051:SF1">
    <property type="entry name" value="RAS SUPPRESSOR PROTEIN 1"/>
    <property type="match status" value="1"/>
</dbReference>
<dbReference type="OrthoDB" id="1668230at2759"/>
<dbReference type="Proteomes" id="UP000663828">
    <property type="component" value="Unassembled WGS sequence"/>
</dbReference>
<dbReference type="GO" id="GO:0004672">
    <property type="term" value="F:protein kinase activity"/>
    <property type="evidence" value="ECO:0007669"/>
    <property type="project" value="InterPro"/>
</dbReference>
<dbReference type="GO" id="GO:0005737">
    <property type="term" value="C:cytoplasm"/>
    <property type="evidence" value="ECO:0007669"/>
    <property type="project" value="TreeGrafter"/>
</dbReference>
<dbReference type="InterPro" id="IPR011009">
    <property type="entry name" value="Kinase-like_dom_sf"/>
</dbReference>
<dbReference type="Pfam" id="PF00560">
    <property type="entry name" value="LRR_1"/>
    <property type="match status" value="1"/>
</dbReference>
<dbReference type="PROSITE" id="PS00107">
    <property type="entry name" value="PROTEIN_KINASE_ATP"/>
    <property type="match status" value="1"/>
</dbReference>
<dbReference type="Gene3D" id="3.30.200.20">
    <property type="entry name" value="Phosphorylase Kinase, domain 1"/>
    <property type="match status" value="1"/>
</dbReference>
<keyword evidence="7" id="KW-1185">Reference proteome</keyword>
<dbReference type="SUPFAM" id="SSF52058">
    <property type="entry name" value="L domain-like"/>
    <property type="match status" value="1"/>
</dbReference>
<dbReference type="PROSITE" id="PS51450">
    <property type="entry name" value="LRR"/>
    <property type="match status" value="2"/>
</dbReference>
<dbReference type="Gene3D" id="3.80.10.10">
    <property type="entry name" value="Ribonuclease Inhibitor"/>
    <property type="match status" value="2"/>
</dbReference>
<dbReference type="SMART" id="SM00364">
    <property type="entry name" value="LRR_BAC"/>
    <property type="match status" value="3"/>
</dbReference>
<reference evidence="6" key="1">
    <citation type="submission" date="2021-02" db="EMBL/GenBank/DDBJ databases">
        <authorList>
            <person name="Nowell W R."/>
        </authorList>
    </citation>
    <scope>NUCLEOTIDE SEQUENCE</scope>
</reference>